<dbReference type="GO" id="GO:0006508">
    <property type="term" value="P:proteolysis"/>
    <property type="evidence" value="ECO:0007669"/>
    <property type="project" value="UniProtKB-KW"/>
</dbReference>
<dbReference type="InterPro" id="IPR001940">
    <property type="entry name" value="Peptidase_S1C"/>
</dbReference>
<dbReference type="GO" id="GO:0004252">
    <property type="term" value="F:serine-type endopeptidase activity"/>
    <property type="evidence" value="ECO:0007669"/>
    <property type="project" value="InterPro"/>
</dbReference>
<dbReference type="Gene3D" id="2.40.10.120">
    <property type="match status" value="1"/>
</dbReference>
<dbReference type="EMBL" id="AGNL01040234">
    <property type="protein sequence ID" value="EJK52216.1"/>
    <property type="molecule type" value="Genomic_DNA"/>
</dbReference>
<comment type="similarity">
    <text evidence="1">Belongs to the peptidase S1C family.</text>
</comment>
<comment type="caution">
    <text evidence="6">The sequence shown here is derived from an EMBL/GenBank/DDBJ whole genome shotgun (WGS) entry which is preliminary data.</text>
</comment>
<dbReference type="SUPFAM" id="SSF50156">
    <property type="entry name" value="PDZ domain-like"/>
    <property type="match status" value="1"/>
</dbReference>
<dbReference type="InterPro" id="IPR009003">
    <property type="entry name" value="Peptidase_S1_PA"/>
</dbReference>
<feature type="domain" description="PDZ" evidence="5">
    <location>
        <begin position="591"/>
        <end position="681"/>
    </location>
</feature>
<dbReference type="SUPFAM" id="SSF50494">
    <property type="entry name" value="Trypsin-like serine proteases"/>
    <property type="match status" value="1"/>
</dbReference>
<evidence type="ECO:0000256" key="2">
    <source>
        <dbReference type="ARBA" id="ARBA00022670"/>
    </source>
</evidence>
<keyword evidence="3" id="KW-0378">Hydrolase</keyword>
<accession>K0RTM1</accession>
<evidence type="ECO:0000256" key="3">
    <source>
        <dbReference type="ARBA" id="ARBA00022801"/>
    </source>
</evidence>
<organism evidence="6 7">
    <name type="scientific">Thalassiosira oceanica</name>
    <name type="common">Marine diatom</name>
    <dbReference type="NCBI Taxonomy" id="159749"/>
    <lineage>
        <taxon>Eukaryota</taxon>
        <taxon>Sar</taxon>
        <taxon>Stramenopiles</taxon>
        <taxon>Ochrophyta</taxon>
        <taxon>Bacillariophyta</taxon>
        <taxon>Coscinodiscophyceae</taxon>
        <taxon>Thalassiosirophycidae</taxon>
        <taxon>Thalassiosirales</taxon>
        <taxon>Thalassiosiraceae</taxon>
        <taxon>Thalassiosira</taxon>
    </lineage>
</organism>
<reference evidence="6 7" key="1">
    <citation type="journal article" date="2012" name="Genome Biol.">
        <title>Genome and low-iron response of an oceanic diatom adapted to chronic iron limitation.</title>
        <authorList>
            <person name="Lommer M."/>
            <person name="Specht M."/>
            <person name="Roy A.S."/>
            <person name="Kraemer L."/>
            <person name="Andreson R."/>
            <person name="Gutowska M.A."/>
            <person name="Wolf J."/>
            <person name="Bergner S.V."/>
            <person name="Schilhabel M.B."/>
            <person name="Klostermeier U.C."/>
            <person name="Beiko R.G."/>
            <person name="Rosenstiel P."/>
            <person name="Hippler M."/>
            <person name="Laroche J."/>
        </authorList>
    </citation>
    <scope>NUCLEOTIDE SEQUENCE [LARGE SCALE GENOMIC DNA]</scope>
    <source>
        <strain evidence="6 7">CCMP1005</strain>
    </source>
</reference>
<dbReference type="AlphaFoldDB" id="K0RTM1"/>
<feature type="region of interest" description="Disordered" evidence="4">
    <location>
        <begin position="292"/>
        <end position="334"/>
    </location>
</feature>
<dbReference type="InterPro" id="IPR036034">
    <property type="entry name" value="PDZ_sf"/>
</dbReference>
<keyword evidence="7" id="KW-1185">Reference proteome</keyword>
<evidence type="ECO:0000256" key="4">
    <source>
        <dbReference type="SAM" id="MobiDB-lite"/>
    </source>
</evidence>
<keyword evidence="2" id="KW-0645">Protease</keyword>
<dbReference type="Proteomes" id="UP000266841">
    <property type="component" value="Unassembled WGS sequence"/>
</dbReference>
<dbReference type="PRINTS" id="PR00834">
    <property type="entry name" value="PROTEASES2C"/>
</dbReference>
<dbReference type="Gene3D" id="2.30.42.10">
    <property type="match status" value="1"/>
</dbReference>
<evidence type="ECO:0000313" key="7">
    <source>
        <dbReference type="Proteomes" id="UP000266841"/>
    </source>
</evidence>
<sequence length="710" mass="76124">MLQAVHSGGICPSARCSTTAFVTTVARPSRSIRQSVVFATPGGDVNAVSDEDGMGMDSGWTTFGRVLLPSWASIKQKQEEGSSLDGGAMLSNSTNDTSFDVTDEKSNAFDVAIGSLDDNNSTSIGSELGGDINETRVEDLADGPDSMDSGNLTSPIEVAPRSLDKPSRIPRVISTVVKYIQGRGRRVAKSAAIADEFQVVSEDTDEVVISEHREDSKPILSSFESSDIDKTTLSKKMKWARRRTRLHVLFNALRSAAFLFVLTLLAGNVLNQVVDLDDEGSFEVHYGKALSSKAPKSLPKSSPLEQDSPKKSPSPSSKKKLEPQATNVHTQPHNTYAVRGSQPLRLVASAVKRNGPAIVRVETETDLDSKIAIDEEADDKGSRGDVFDGIPDVPSVPSQIDQVDFGQGSGIIIDSRGYCRVLTNAHVVEGADRIRIHLPDGRQFTAELAGSDPIVDVALLKIVPDPDGDSELPVASIGNSDSLECGQFVVAVGTPGGLDNSCTLGIVSGLKRSPKMVGIPDKLGALDYVQTDAAINQGNSGGALIDVESGNVIAINCCIRANMEGTSFAIPINKALSIVDDLSEGRLVEHGYIGVHLMTMNPSLARFHNRLSTGKRRIPERSGVMVETIFKSSPAKDAGLKRYDYIESIDGQRVRSADDAHLLIDRAKPGKAIIIKIFRGQQEMDLKCSPKDLSKHLENLRKTKKAKGSS</sequence>
<name>K0RTM1_THAOC</name>
<dbReference type="InterPro" id="IPR001478">
    <property type="entry name" value="PDZ"/>
</dbReference>
<dbReference type="eggNOG" id="KOG1320">
    <property type="taxonomic scope" value="Eukaryota"/>
</dbReference>
<evidence type="ECO:0000259" key="5">
    <source>
        <dbReference type="SMART" id="SM00228"/>
    </source>
</evidence>
<dbReference type="Pfam" id="PF13180">
    <property type="entry name" value="PDZ_2"/>
    <property type="match status" value="1"/>
</dbReference>
<dbReference type="OrthoDB" id="4217619at2759"/>
<proteinExistence type="inferred from homology"/>
<dbReference type="Pfam" id="PF13365">
    <property type="entry name" value="Trypsin_2"/>
    <property type="match status" value="1"/>
</dbReference>
<dbReference type="SMART" id="SM00228">
    <property type="entry name" value="PDZ"/>
    <property type="match status" value="1"/>
</dbReference>
<feature type="compositionally biased region" description="Low complexity" evidence="4">
    <location>
        <begin position="292"/>
        <end position="304"/>
    </location>
</feature>
<evidence type="ECO:0000256" key="1">
    <source>
        <dbReference type="ARBA" id="ARBA00010541"/>
    </source>
</evidence>
<feature type="compositionally biased region" description="Polar residues" evidence="4">
    <location>
        <begin position="324"/>
        <end position="334"/>
    </location>
</feature>
<protein>
    <recommendedName>
        <fullName evidence="5">PDZ domain-containing protein</fullName>
    </recommendedName>
</protein>
<dbReference type="PANTHER" id="PTHR22939:SF129">
    <property type="entry name" value="SERINE PROTEASE HTRA2, MITOCHONDRIAL"/>
    <property type="match status" value="1"/>
</dbReference>
<dbReference type="PANTHER" id="PTHR22939">
    <property type="entry name" value="SERINE PROTEASE FAMILY S1C HTRA-RELATED"/>
    <property type="match status" value="1"/>
</dbReference>
<gene>
    <name evidence="6" type="ORF">THAOC_28538</name>
</gene>
<evidence type="ECO:0000313" key="6">
    <source>
        <dbReference type="EMBL" id="EJK52216.1"/>
    </source>
</evidence>